<gene>
    <name evidence="1" type="ORF">CH92_04390</name>
</gene>
<dbReference type="InterPro" id="IPR023401">
    <property type="entry name" value="ODC_N"/>
</dbReference>
<organism evidence="1 2">
    <name type="scientific">Stutzerimonas stutzeri</name>
    <name type="common">Pseudomonas stutzeri</name>
    <dbReference type="NCBI Taxonomy" id="316"/>
    <lineage>
        <taxon>Bacteria</taxon>
        <taxon>Pseudomonadati</taxon>
        <taxon>Pseudomonadota</taxon>
        <taxon>Gammaproteobacteria</taxon>
        <taxon>Pseudomonadales</taxon>
        <taxon>Pseudomonadaceae</taxon>
        <taxon>Stutzerimonas</taxon>
    </lineage>
</organism>
<dbReference type="SUPFAM" id="SSF51735">
    <property type="entry name" value="NAD(P)-binding Rossmann-fold domains"/>
    <property type="match status" value="1"/>
</dbReference>
<dbReference type="InterPro" id="IPR036291">
    <property type="entry name" value="NAD(P)-bd_dom_sf"/>
</dbReference>
<dbReference type="Pfam" id="PF02423">
    <property type="entry name" value="OCD_Mu_crystall"/>
    <property type="match status" value="1"/>
</dbReference>
<dbReference type="EMBL" id="CP007441">
    <property type="protein sequence ID" value="AHL74365.1"/>
    <property type="molecule type" value="Genomic_DNA"/>
</dbReference>
<name>W8QUU8_STUST</name>
<dbReference type="Gene3D" id="3.30.1780.10">
    <property type="entry name" value="ornithine cyclodeaminase, domain 1"/>
    <property type="match status" value="1"/>
</dbReference>
<accession>W8QUU8</accession>
<evidence type="ECO:0000313" key="1">
    <source>
        <dbReference type="EMBL" id="AHL74365.1"/>
    </source>
</evidence>
<proteinExistence type="predicted"/>
<dbReference type="RefSeq" id="WP_025240542.1">
    <property type="nucleotide sequence ID" value="NZ_CP007441.1"/>
</dbReference>
<dbReference type="InterPro" id="IPR003462">
    <property type="entry name" value="ODC_Mu_crystall"/>
</dbReference>
<dbReference type="AlphaFoldDB" id="W8QUU8"/>
<dbReference type="OrthoDB" id="9809203at2"/>
<dbReference type="PIRSF" id="PIRSF001439">
    <property type="entry name" value="CryM"/>
    <property type="match status" value="1"/>
</dbReference>
<protein>
    <submittedName>
        <fullName evidence="1">Ornithine cyclodeaminase</fullName>
    </submittedName>
</protein>
<dbReference type="PANTHER" id="PTHR13812">
    <property type="entry name" value="KETIMINE REDUCTASE MU-CRYSTALLIN"/>
    <property type="match status" value="1"/>
</dbReference>
<reference evidence="1 2" key="2">
    <citation type="submission" date="2014-03" db="EMBL/GenBank/DDBJ databases">
        <authorList>
            <person name="Baltrus D."/>
            <person name="Dougherty K."/>
        </authorList>
    </citation>
    <scope>NUCLEOTIDE SEQUENCE</scope>
    <source>
        <strain evidence="1 2">28a24</strain>
    </source>
</reference>
<dbReference type="GO" id="GO:0005737">
    <property type="term" value="C:cytoplasm"/>
    <property type="evidence" value="ECO:0007669"/>
    <property type="project" value="TreeGrafter"/>
</dbReference>
<sequence length="311" mass="33155">MQFLSAERISSLLDWDSVLGALQAAHLGPRPVGDSFFIGDADYGMLSRGVILPGLGAGLKLASMCPANSHANPPRPVEDAAFIVIDEKTKTIEAILDGPEITRWKTAADSALAATKLSREDSAVLLVLGAGPVAKALVEAYLFIRPSIQEVLLWNRTASKLDSVRQELLAKGVNATIMEDLNAATLKADIIASATSTSTPLICAEFVRKGTHVDLIGGYRSDMQEAESALLGSARIFVDDRETSAASGDIQLPLMQGFIAEAQIEGDLYDLCQGNYSGRSASDLTVYKNAGGAHLDLIVSQLAIQKARDWR</sequence>
<reference evidence="2" key="1">
    <citation type="journal article" date="2014" name="Genome Announc.">
        <title>Complete Genome Sequence of the Highly Transformable Pseudomonas stutzeri Strain 28a24.</title>
        <authorList>
            <person name="Smith B.A."/>
            <person name="Dougherty K.M."/>
            <person name="Baltrus D.A."/>
        </authorList>
    </citation>
    <scope>NUCLEOTIDE SEQUENCE [LARGE SCALE GENOMIC DNA]</scope>
    <source>
        <strain evidence="2">28a24</strain>
    </source>
</reference>
<dbReference type="PANTHER" id="PTHR13812:SF19">
    <property type="entry name" value="KETIMINE REDUCTASE MU-CRYSTALLIN"/>
    <property type="match status" value="1"/>
</dbReference>
<dbReference type="Proteomes" id="UP000019522">
    <property type="component" value="Chromosome"/>
</dbReference>
<evidence type="ECO:0000313" key="2">
    <source>
        <dbReference type="Proteomes" id="UP000019522"/>
    </source>
</evidence>
<dbReference type="Gene3D" id="3.40.50.720">
    <property type="entry name" value="NAD(P)-binding Rossmann-like Domain"/>
    <property type="match status" value="1"/>
</dbReference>
<dbReference type="KEGG" id="pstt:CH92_04390"/>